<evidence type="ECO:0000259" key="7">
    <source>
        <dbReference type="PROSITE" id="PS50923"/>
    </source>
</evidence>
<dbReference type="AlphaFoldDB" id="A0A3Q1GQH0"/>
<dbReference type="InParanoid" id="A0A3Q1GQH0"/>
<dbReference type="Proteomes" id="UP000257200">
    <property type="component" value="Unplaced"/>
</dbReference>
<sequence>MCMRCLGFVLLLWFPGVLHAQTAAQPCPAPRLNEGYFVPKLEVYSHGETLSYACDEGHKPAVEGWWATSTCENGKWSPQPQCINEKACFHPDIPNAAHPDNANSWYEERSEINIACDNGYEPKATTVTCVNGAWSSAPVCNKSVDACGEPPQIPHAVIIYRGHQEVFAAGSKVQYQCEGGYDTEGANTQKFIICSSGNWSEGPVCKSLDACGEPPHIPHAAIINQGQQKVFEAGSNVRYECEDGYTTEGTNTQKFIICSSGSWSEGPICRSSTSSGSNDGGHGHSFATIDRCGDFPVVQNGEVVQTGLRSLKYQCANYYKLVGRATVTCYRDGTWSVAPTCKAAFCSVDTSAHPELKSVGVKYIKDGESERLECTDVWRWTNYSEAQCTDGKVKRSRCKCRFQPFIKTERKQNPTIKMFNATML</sequence>
<keyword evidence="2 5" id="KW-0768">Sushi</keyword>
<dbReference type="PROSITE" id="PS50923">
    <property type="entry name" value="SUSHI"/>
    <property type="match status" value="5"/>
</dbReference>
<evidence type="ECO:0000313" key="9">
    <source>
        <dbReference type="Proteomes" id="UP000257200"/>
    </source>
</evidence>
<dbReference type="Gene3D" id="2.10.70.10">
    <property type="entry name" value="Complement Module, domain 1"/>
    <property type="match status" value="5"/>
</dbReference>
<evidence type="ECO:0000256" key="3">
    <source>
        <dbReference type="ARBA" id="ARBA00022729"/>
    </source>
</evidence>
<dbReference type="InterPro" id="IPR000436">
    <property type="entry name" value="Sushi_SCR_CCP_dom"/>
</dbReference>
<name>A0A3Q1GQH0_9TELE</name>
<keyword evidence="9" id="KW-1185">Reference proteome</keyword>
<reference evidence="8" key="1">
    <citation type="submission" date="2025-08" db="UniProtKB">
        <authorList>
            <consortium name="Ensembl"/>
        </authorList>
    </citation>
    <scope>IDENTIFICATION</scope>
</reference>
<protein>
    <submittedName>
        <fullName evidence="8">Complement factor H-related protein 1-like</fullName>
    </submittedName>
</protein>
<evidence type="ECO:0000313" key="8">
    <source>
        <dbReference type="Ensembl" id="ENSAPOP00000029687.1"/>
    </source>
</evidence>
<dbReference type="Ensembl" id="ENSAPOT00000021039.1">
    <property type="protein sequence ID" value="ENSAPOP00000029687.1"/>
    <property type="gene ID" value="ENSAPOG00000015776.1"/>
</dbReference>
<dbReference type="SMART" id="SM00032">
    <property type="entry name" value="CCP"/>
    <property type="match status" value="5"/>
</dbReference>
<dbReference type="InterPro" id="IPR035976">
    <property type="entry name" value="Sushi/SCR/CCP_sf"/>
</dbReference>
<organism evidence="8 9">
    <name type="scientific">Acanthochromis polyacanthus</name>
    <name type="common">spiny chromis</name>
    <dbReference type="NCBI Taxonomy" id="80966"/>
    <lineage>
        <taxon>Eukaryota</taxon>
        <taxon>Metazoa</taxon>
        <taxon>Chordata</taxon>
        <taxon>Craniata</taxon>
        <taxon>Vertebrata</taxon>
        <taxon>Euteleostomi</taxon>
        <taxon>Actinopterygii</taxon>
        <taxon>Neopterygii</taxon>
        <taxon>Teleostei</taxon>
        <taxon>Neoteleostei</taxon>
        <taxon>Acanthomorphata</taxon>
        <taxon>Ovalentaria</taxon>
        <taxon>Pomacentridae</taxon>
        <taxon>Acanthochromis</taxon>
    </lineage>
</organism>
<proteinExistence type="predicted"/>
<dbReference type="PANTHER" id="PTHR45785">
    <property type="entry name" value="COMPLEMENT FACTOR H-RELATED"/>
    <property type="match status" value="1"/>
</dbReference>
<dbReference type="STRING" id="80966.ENSAPOP00000029687"/>
<dbReference type="SUPFAM" id="SSF57535">
    <property type="entry name" value="Complement control module/SCR domain"/>
    <property type="match status" value="5"/>
</dbReference>
<evidence type="ECO:0000256" key="1">
    <source>
        <dbReference type="ARBA" id="ARBA00004328"/>
    </source>
</evidence>
<keyword evidence="4" id="KW-1015">Disulfide bond</keyword>
<feature type="signal peptide" evidence="6">
    <location>
        <begin position="1"/>
        <end position="20"/>
    </location>
</feature>
<dbReference type="InterPro" id="IPR051503">
    <property type="entry name" value="ComplSys_Reg/VirEntry_Med"/>
</dbReference>
<dbReference type="GeneTree" id="ENSGT00940000154967"/>
<evidence type="ECO:0000256" key="2">
    <source>
        <dbReference type="ARBA" id="ARBA00022659"/>
    </source>
</evidence>
<evidence type="ECO:0000256" key="6">
    <source>
        <dbReference type="SAM" id="SignalP"/>
    </source>
</evidence>
<accession>A0A3Q1GQH0</accession>
<reference evidence="8" key="2">
    <citation type="submission" date="2025-09" db="UniProtKB">
        <authorList>
            <consortium name="Ensembl"/>
        </authorList>
    </citation>
    <scope>IDENTIFICATION</scope>
</reference>
<feature type="domain" description="Sushi" evidence="7">
    <location>
        <begin position="145"/>
        <end position="207"/>
    </location>
</feature>
<feature type="domain" description="Sushi" evidence="7">
    <location>
        <begin position="25"/>
        <end position="84"/>
    </location>
</feature>
<feature type="chain" id="PRO_5018722318" evidence="6">
    <location>
        <begin position="21"/>
        <end position="424"/>
    </location>
</feature>
<dbReference type="CDD" id="cd00033">
    <property type="entry name" value="CCP"/>
    <property type="match status" value="4"/>
</dbReference>
<feature type="domain" description="Sushi" evidence="7">
    <location>
        <begin position="209"/>
        <end position="271"/>
    </location>
</feature>
<feature type="domain" description="Sushi" evidence="7">
    <location>
        <begin position="86"/>
        <end position="142"/>
    </location>
</feature>
<feature type="domain" description="Sushi" evidence="7">
    <location>
        <begin position="290"/>
        <end position="343"/>
    </location>
</feature>
<comment type="caution">
    <text evidence="5">Lacks conserved residue(s) required for the propagation of feature annotation.</text>
</comment>
<evidence type="ECO:0000256" key="5">
    <source>
        <dbReference type="PROSITE-ProRule" id="PRU00302"/>
    </source>
</evidence>
<evidence type="ECO:0000256" key="4">
    <source>
        <dbReference type="ARBA" id="ARBA00023157"/>
    </source>
</evidence>
<keyword evidence="3 6" id="KW-0732">Signal</keyword>
<comment type="subcellular location">
    <subcellularLocation>
        <location evidence="1">Virion</location>
    </subcellularLocation>
</comment>
<dbReference type="Pfam" id="PF00084">
    <property type="entry name" value="Sushi"/>
    <property type="match status" value="5"/>
</dbReference>
<dbReference type="PANTHER" id="PTHR45785:SF2">
    <property type="entry name" value="COMPLEMENT FACTOR H-RELATED"/>
    <property type="match status" value="1"/>
</dbReference>